<feature type="region of interest" description="Disordered" evidence="1">
    <location>
        <begin position="95"/>
        <end position="115"/>
    </location>
</feature>
<keyword evidence="3" id="KW-1185">Reference proteome</keyword>
<organism evidence="2 3">
    <name type="scientific">Nonomuraea muscovyensis</name>
    <dbReference type="NCBI Taxonomy" id="1124761"/>
    <lineage>
        <taxon>Bacteria</taxon>
        <taxon>Bacillati</taxon>
        <taxon>Actinomycetota</taxon>
        <taxon>Actinomycetes</taxon>
        <taxon>Streptosporangiales</taxon>
        <taxon>Streptosporangiaceae</taxon>
        <taxon>Nonomuraea</taxon>
    </lineage>
</organism>
<dbReference type="EMBL" id="JACHJB010000001">
    <property type="protein sequence ID" value="MBB6344353.1"/>
    <property type="molecule type" value="Genomic_DNA"/>
</dbReference>
<gene>
    <name evidence="2" type="ORF">FHU36_000862</name>
</gene>
<name>A0A7X0BXB8_9ACTN</name>
<reference evidence="2 3" key="1">
    <citation type="submission" date="2020-08" db="EMBL/GenBank/DDBJ databases">
        <title>Sequencing the genomes of 1000 actinobacteria strains.</title>
        <authorList>
            <person name="Klenk H.-P."/>
        </authorList>
    </citation>
    <scope>NUCLEOTIDE SEQUENCE [LARGE SCALE GENOMIC DNA]</scope>
    <source>
        <strain evidence="2 3">DSM 45913</strain>
    </source>
</reference>
<dbReference type="Proteomes" id="UP000583800">
    <property type="component" value="Unassembled WGS sequence"/>
</dbReference>
<evidence type="ECO:0000313" key="3">
    <source>
        <dbReference type="Proteomes" id="UP000583800"/>
    </source>
</evidence>
<evidence type="ECO:0000313" key="2">
    <source>
        <dbReference type="EMBL" id="MBB6344353.1"/>
    </source>
</evidence>
<proteinExistence type="predicted"/>
<comment type="caution">
    <text evidence="2">The sequence shown here is derived from an EMBL/GenBank/DDBJ whole genome shotgun (WGS) entry which is preliminary data.</text>
</comment>
<sequence>MNRLGYPRFHMHFTPTGSSWINQVQRWFGYLTDQLIRRGVHKSVQFDPYACAANNAVDHRGNLALRQVARPRTSGPISLSGAWAGAEARVLRRDLGHHRQRLRARHPAARSRPAR</sequence>
<dbReference type="AlphaFoldDB" id="A0A7X0BXB8"/>
<protein>
    <recommendedName>
        <fullName evidence="4">Transposase</fullName>
    </recommendedName>
</protein>
<accession>A0A7X0BXB8</accession>
<evidence type="ECO:0008006" key="4">
    <source>
        <dbReference type="Google" id="ProtNLM"/>
    </source>
</evidence>
<evidence type="ECO:0000256" key="1">
    <source>
        <dbReference type="SAM" id="MobiDB-lite"/>
    </source>
</evidence>